<comment type="caution">
    <text evidence="3">The sequence shown here is derived from an EMBL/GenBank/DDBJ whole genome shotgun (WGS) entry which is preliminary data.</text>
</comment>
<feature type="compositionally biased region" description="Basic and acidic residues" evidence="1">
    <location>
        <begin position="83"/>
        <end position="104"/>
    </location>
</feature>
<organism evidence="3 4">
    <name type="scientific">Neiella holothuriorum</name>
    <dbReference type="NCBI Taxonomy" id="2870530"/>
    <lineage>
        <taxon>Bacteria</taxon>
        <taxon>Pseudomonadati</taxon>
        <taxon>Pseudomonadota</taxon>
        <taxon>Gammaproteobacteria</taxon>
        <taxon>Alteromonadales</taxon>
        <taxon>Echinimonadaceae</taxon>
        <taxon>Neiella</taxon>
    </lineage>
</organism>
<feature type="region of interest" description="Disordered" evidence="1">
    <location>
        <begin position="49"/>
        <end position="113"/>
    </location>
</feature>
<name>A0ABS7EES1_9GAMM</name>
<evidence type="ECO:0000313" key="3">
    <source>
        <dbReference type="EMBL" id="MBW8190192.1"/>
    </source>
</evidence>
<evidence type="ECO:0000256" key="1">
    <source>
        <dbReference type="SAM" id="MobiDB-lite"/>
    </source>
</evidence>
<feature type="signal peptide" evidence="2">
    <location>
        <begin position="1"/>
        <end position="28"/>
    </location>
</feature>
<feature type="chain" id="PRO_5045679077" description="Low-complexity protein" evidence="2">
    <location>
        <begin position="29"/>
        <end position="113"/>
    </location>
</feature>
<evidence type="ECO:0008006" key="5">
    <source>
        <dbReference type="Google" id="ProtNLM"/>
    </source>
</evidence>
<protein>
    <recommendedName>
        <fullName evidence="5">Low-complexity protein</fullName>
    </recommendedName>
</protein>
<sequence>MKHLNKNSVAAAVGAVAVGSVMAMPAHAEASPFGLTDLVAGYQVVAPEGGCGGKEKKEAGCGEGGCGSKGEKEADCGEGGCGGKDKSKEEGNGGGKDKTKKESNCGEGSCGNK</sequence>
<evidence type="ECO:0000313" key="4">
    <source>
        <dbReference type="Proteomes" id="UP001166251"/>
    </source>
</evidence>
<gene>
    <name evidence="3" type="ORF">K0504_04010</name>
</gene>
<dbReference type="Proteomes" id="UP001166251">
    <property type="component" value="Unassembled WGS sequence"/>
</dbReference>
<accession>A0ABS7EES1</accession>
<keyword evidence="4" id="KW-1185">Reference proteome</keyword>
<dbReference type="EMBL" id="JAHZSS010000003">
    <property type="protein sequence ID" value="MBW8190192.1"/>
    <property type="molecule type" value="Genomic_DNA"/>
</dbReference>
<reference evidence="3" key="1">
    <citation type="submission" date="2021-07" db="EMBL/GenBank/DDBJ databases">
        <title>Neiella marina sp. nov., isolated from the intestinal content of sea cucumber Apostichopus japonicus.</title>
        <authorList>
            <person name="Bai X."/>
        </authorList>
    </citation>
    <scope>NUCLEOTIDE SEQUENCE</scope>
    <source>
        <strain evidence="3">126</strain>
    </source>
</reference>
<keyword evidence="2" id="KW-0732">Signal</keyword>
<proteinExistence type="predicted"/>
<evidence type="ECO:0000256" key="2">
    <source>
        <dbReference type="SAM" id="SignalP"/>
    </source>
</evidence>